<comment type="cofactor">
    <cofactor evidence="1">
        <name>[4Fe-4S] cluster</name>
        <dbReference type="ChEBI" id="CHEBI:49883"/>
    </cofactor>
</comment>
<dbReference type="PANTHER" id="PTHR43273:SF8">
    <property type="entry name" value="RADICAL SAM DOMAIN PROTEIN"/>
    <property type="match status" value="1"/>
</dbReference>
<evidence type="ECO:0000313" key="9">
    <source>
        <dbReference type="Proteomes" id="UP000294562"/>
    </source>
</evidence>
<dbReference type="Gene3D" id="3.20.20.70">
    <property type="entry name" value="Aldolase class I"/>
    <property type="match status" value="1"/>
</dbReference>
<evidence type="ECO:0000256" key="3">
    <source>
        <dbReference type="ARBA" id="ARBA00022691"/>
    </source>
</evidence>
<dbReference type="CDD" id="cd01335">
    <property type="entry name" value="Radical_SAM"/>
    <property type="match status" value="1"/>
</dbReference>
<evidence type="ECO:0000256" key="6">
    <source>
        <dbReference type="ARBA" id="ARBA00023014"/>
    </source>
</evidence>
<dbReference type="GO" id="GO:0016491">
    <property type="term" value="F:oxidoreductase activity"/>
    <property type="evidence" value="ECO:0007669"/>
    <property type="project" value="InterPro"/>
</dbReference>
<evidence type="ECO:0000256" key="4">
    <source>
        <dbReference type="ARBA" id="ARBA00022723"/>
    </source>
</evidence>
<feature type="domain" description="Radical SAM core" evidence="7">
    <location>
        <begin position="1"/>
        <end position="224"/>
    </location>
</feature>
<proteinExistence type="predicted"/>
<dbReference type="Proteomes" id="UP000294562">
    <property type="component" value="Unassembled WGS sequence"/>
</dbReference>
<dbReference type="SFLD" id="SFLDG01067">
    <property type="entry name" value="SPASM/twitch_domain_containing"/>
    <property type="match status" value="1"/>
</dbReference>
<dbReference type="SUPFAM" id="SSF102114">
    <property type="entry name" value="Radical SAM enzymes"/>
    <property type="match status" value="1"/>
</dbReference>
<dbReference type="InterPro" id="IPR013785">
    <property type="entry name" value="Aldolase_TIM"/>
</dbReference>
<keyword evidence="2" id="KW-0004">4Fe-4S</keyword>
<comment type="caution">
    <text evidence="8">The sequence shown here is derived from an EMBL/GenBank/DDBJ whole genome shotgun (WGS) entry which is preliminary data.</text>
</comment>
<evidence type="ECO:0000256" key="5">
    <source>
        <dbReference type="ARBA" id="ARBA00023004"/>
    </source>
</evidence>
<sequence>MLVKLATRCNLSCNYCYWFRDEDVYQKPPKLTEEAQHFWLTSLRRHILKYRLKSFKFLFHGGEPLLFGTSRFHTLMADLDGLSKDLDCFFHYSITTNAVLLDEDWLSIFRHYRVNITVSLDGPPQLNDHRRPDLKGQGSYTRTLNGIRLLQAAKMDFGLLAVADPSSSPRLVVDHFVDDLNVTSFDILIPDACHDDDPQPIGDYFVMLFDYLNQRQLGNASGRRLYKNIVRGLLGAPTATESIGFGPISTCTLLTDGAIEALDVVRITGTGSTRSTINVMTNEIQDITTDPLWLELLYASTHLPDKCGECCFSNSCGGGHISSRWNNLNRFDRESVYCESLIQLNHHIWDYLVCRLGIQEIIGVLDESN</sequence>
<reference evidence="8 9" key="1">
    <citation type="submission" date="2019-03" db="EMBL/GenBank/DDBJ databases">
        <title>Rhodobacteraceae bacterium SM1902, a new member of the family Rhodobacteraceae isolated from Yantai.</title>
        <authorList>
            <person name="Sun Y."/>
        </authorList>
    </citation>
    <scope>NUCLEOTIDE SEQUENCE [LARGE SCALE GENOMIC DNA]</scope>
    <source>
        <strain evidence="8 9">SM1902</strain>
    </source>
</reference>
<organism evidence="8 9">
    <name type="scientific">Meridianimarinicoccus aquatilis</name>
    <dbReference type="NCBI Taxonomy" id="2552766"/>
    <lineage>
        <taxon>Bacteria</taxon>
        <taxon>Pseudomonadati</taxon>
        <taxon>Pseudomonadota</taxon>
        <taxon>Alphaproteobacteria</taxon>
        <taxon>Rhodobacterales</taxon>
        <taxon>Paracoccaceae</taxon>
        <taxon>Meridianimarinicoccus</taxon>
    </lineage>
</organism>
<evidence type="ECO:0000256" key="1">
    <source>
        <dbReference type="ARBA" id="ARBA00001966"/>
    </source>
</evidence>
<dbReference type="RefSeq" id="WP_133343824.1">
    <property type="nucleotide sequence ID" value="NZ_SMZO01000045.1"/>
</dbReference>
<dbReference type="InterPro" id="IPR058240">
    <property type="entry name" value="rSAM_sf"/>
</dbReference>
<dbReference type="AlphaFoldDB" id="A0A4R6AU67"/>
<dbReference type="PANTHER" id="PTHR43273">
    <property type="entry name" value="ANAEROBIC SULFATASE-MATURATING ENZYME HOMOLOG ASLB-RELATED"/>
    <property type="match status" value="1"/>
</dbReference>
<dbReference type="InterPro" id="IPR007197">
    <property type="entry name" value="rSAM"/>
</dbReference>
<protein>
    <recommendedName>
        <fullName evidence="7">Radical SAM core domain-containing protein</fullName>
    </recommendedName>
</protein>
<gene>
    <name evidence="8" type="ORF">E2L05_15660</name>
</gene>
<dbReference type="GO" id="GO:0051539">
    <property type="term" value="F:4 iron, 4 sulfur cluster binding"/>
    <property type="evidence" value="ECO:0007669"/>
    <property type="project" value="UniProtKB-KW"/>
</dbReference>
<dbReference type="InterPro" id="IPR000385">
    <property type="entry name" value="MoaA_NifB_PqqE_Fe-S-bd_CS"/>
</dbReference>
<dbReference type="EMBL" id="SMZO01000045">
    <property type="protein sequence ID" value="TDL85423.1"/>
    <property type="molecule type" value="Genomic_DNA"/>
</dbReference>
<dbReference type="Pfam" id="PF04055">
    <property type="entry name" value="Radical_SAM"/>
    <property type="match status" value="1"/>
</dbReference>
<evidence type="ECO:0000256" key="2">
    <source>
        <dbReference type="ARBA" id="ARBA00022485"/>
    </source>
</evidence>
<dbReference type="SFLD" id="SFLDS00029">
    <property type="entry name" value="Radical_SAM"/>
    <property type="match status" value="1"/>
</dbReference>
<keyword evidence="6" id="KW-0411">Iron-sulfur</keyword>
<dbReference type="PROSITE" id="PS01305">
    <property type="entry name" value="MOAA_NIFB_PQQE"/>
    <property type="match status" value="1"/>
</dbReference>
<dbReference type="SFLD" id="SFLDG01072">
    <property type="entry name" value="dehydrogenase_like"/>
    <property type="match status" value="1"/>
</dbReference>
<keyword evidence="4" id="KW-0479">Metal-binding</keyword>
<dbReference type="OrthoDB" id="9782387at2"/>
<keyword evidence="9" id="KW-1185">Reference proteome</keyword>
<name>A0A4R6AU67_9RHOB</name>
<keyword evidence="3" id="KW-0949">S-adenosyl-L-methionine</keyword>
<dbReference type="GO" id="GO:0046872">
    <property type="term" value="F:metal ion binding"/>
    <property type="evidence" value="ECO:0007669"/>
    <property type="project" value="UniProtKB-KW"/>
</dbReference>
<dbReference type="SFLD" id="SFLDG01386">
    <property type="entry name" value="main_SPASM_domain-containing"/>
    <property type="match status" value="1"/>
</dbReference>
<evidence type="ECO:0000313" key="8">
    <source>
        <dbReference type="EMBL" id="TDL85423.1"/>
    </source>
</evidence>
<accession>A0A4R6AU67</accession>
<dbReference type="InterPro" id="IPR023867">
    <property type="entry name" value="Sulphatase_maturase_rSAM"/>
</dbReference>
<keyword evidence="5" id="KW-0408">Iron</keyword>
<dbReference type="PROSITE" id="PS51918">
    <property type="entry name" value="RADICAL_SAM"/>
    <property type="match status" value="1"/>
</dbReference>
<evidence type="ECO:0000259" key="7">
    <source>
        <dbReference type="PROSITE" id="PS51918"/>
    </source>
</evidence>